<sequence>MSAFETSFLEMAKAQASKLEKQGKKEEERHPMDAFFESCALRAKKKITTGYTRLVTDADFDVDV</sequence>
<evidence type="ECO:0000313" key="1">
    <source>
        <dbReference type="EMBL" id="KAH3792149.1"/>
    </source>
</evidence>
<protein>
    <submittedName>
        <fullName evidence="1">Uncharacterized protein</fullName>
    </submittedName>
</protein>
<proteinExistence type="predicted"/>
<organism evidence="1 2">
    <name type="scientific">Dreissena polymorpha</name>
    <name type="common">Zebra mussel</name>
    <name type="synonym">Mytilus polymorpha</name>
    <dbReference type="NCBI Taxonomy" id="45954"/>
    <lineage>
        <taxon>Eukaryota</taxon>
        <taxon>Metazoa</taxon>
        <taxon>Spiralia</taxon>
        <taxon>Lophotrochozoa</taxon>
        <taxon>Mollusca</taxon>
        <taxon>Bivalvia</taxon>
        <taxon>Autobranchia</taxon>
        <taxon>Heteroconchia</taxon>
        <taxon>Euheterodonta</taxon>
        <taxon>Imparidentia</taxon>
        <taxon>Neoheterodontei</taxon>
        <taxon>Myida</taxon>
        <taxon>Dreissenoidea</taxon>
        <taxon>Dreissenidae</taxon>
        <taxon>Dreissena</taxon>
    </lineage>
</organism>
<name>A0A9D4F6F2_DREPO</name>
<evidence type="ECO:0000313" key="2">
    <source>
        <dbReference type="Proteomes" id="UP000828390"/>
    </source>
</evidence>
<dbReference type="EMBL" id="JAIWYP010000007">
    <property type="protein sequence ID" value="KAH3792149.1"/>
    <property type="molecule type" value="Genomic_DNA"/>
</dbReference>
<dbReference type="AlphaFoldDB" id="A0A9D4F6F2"/>
<dbReference type="Proteomes" id="UP000828390">
    <property type="component" value="Unassembled WGS sequence"/>
</dbReference>
<reference evidence="1" key="2">
    <citation type="submission" date="2020-11" db="EMBL/GenBank/DDBJ databases">
        <authorList>
            <person name="McCartney M.A."/>
            <person name="Auch B."/>
            <person name="Kono T."/>
            <person name="Mallez S."/>
            <person name="Becker A."/>
            <person name="Gohl D.M."/>
            <person name="Silverstein K.A.T."/>
            <person name="Koren S."/>
            <person name="Bechman K.B."/>
            <person name="Herman A."/>
            <person name="Abrahante J.E."/>
            <person name="Garbe J."/>
        </authorList>
    </citation>
    <scope>NUCLEOTIDE SEQUENCE</scope>
    <source>
        <strain evidence="1">Duluth1</strain>
        <tissue evidence="1">Whole animal</tissue>
    </source>
</reference>
<comment type="caution">
    <text evidence="1">The sequence shown here is derived from an EMBL/GenBank/DDBJ whole genome shotgun (WGS) entry which is preliminary data.</text>
</comment>
<reference evidence="1" key="1">
    <citation type="journal article" date="2019" name="bioRxiv">
        <title>The Genome of the Zebra Mussel, Dreissena polymorpha: A Resource for Invasive Species Research.</title>
        <authorList>
            <person name="McCartney M.A."/>
            <person name="Auch B."/>
            <person name="Kono T."/>
            <person name="Mallez S."/>
            <person name="Zhang Y."/>
            <person name="Obille A."/>
            <person name="Becker A."/>
            <person name="Abrahante J.E."/>
            <person name="Garbe J."/>
            <person name="Badalamenti J.P."/>
            <person name="Herman A."/>
            <person name="Mangelson H."/>
            <person name="Liachko I."/>
            <person name="Sullivan S."/>
            <person name="Sone E.D."/>
            <person name="Koren S."/>
            <person name="Silverstein K.A.T."/>
            <person name="Beckman K.B."/>
            <person name="Gohl D.M."/>
        </authorList>
    </citation>
    <scope>NUCLEOTIDE SEQUENCE</scope>
    <source>
        <strain evidence="1">Duluth1</strain>
        <tissue evidence="1">Whole animal</tissue>
    </source>
</reference>
<keyword evidence="2" id="KW-1185">Reference proteome</keyword>
<accession>A0A9D4F6F2</accession>
<gene>
    <name evidence="1" type="ORF">DPMN_145640</name>
</gene>